<reference evidence="1 2" key="1">
    <citation type="journal article" date="2021" name="Elife">
        <title>Chloroplast acquisition without the gene transfer in kleptoplastic sea slugs, Plakobranchus ocellatus.</title>
        <authorList>
            <person name="Maeda T."/>
            <person name="Takahashi S."/>
            <person name="Yoshida T."/>
            <person name="Shimamura S."/>
            <person name="Takaki Y."/>
            <person name="Nagai Y."/>
            <person name="Toyoda A."/>
            <person name="Suzuki Y."/>
            <person name="Arimoto A."/>
            <person name="Ishii H."/>
            <person name="Satoh N."/>
            <person name="Nishiyama T."/>
            <person name="Hasebe M."/>
            <person name="Maruyama T."/>
            <person name="Minagawa J."/>
            <person name="Obokata J."/>
            <person name="Shigenobu S."/>
        </authorList>
    </citation>
    <scope>NUCLEOTIDE SEQUENCE [LARGE SCALE GENOMIC DNA]</scope>
</reference>
<evidence type="ECO:0000313" key="1">
    <source>
        <dbReference type="EMBL" id="GFO16278.1"/>
    </source>
</evidence>
<evidence type="ECO:0000313" key="2">
    <source>
        <dbReference type="Proteomes" id="UP000735302"/>
    </source>
</evidence>
<gene>
    <name evidence="1" type="ORF">PoB_004278300</name>
</gene>
<dbReference type="AlphaFoldDB" id="A0AAV4BAU1"/>
<keyword evidence="2" id="KW-1185">Reference proteome</keyword>
<organism evidence="1 2">
    <name type="scientific">Plakobranchus ocellatus</name>
    <dbReference type="NCBI Taxonomy" id="259542"/>
    <lineage>
        <taxon>Eukaryota</taxon>
        <taxon>Metazoa</taxon>
        <taxon>Spiralia</taxon>
        <taxon>Lophotrochozoa</taxon>
        <taxon>Mollusca</taxon>
        <taxon>Gastropoda</taxon>
        <taxon>Heterobranchia</taxon>
        <taxon>Euthyneura</taxon>
        <taxon>Panpulmonata</taxon>
        <taxon>Sacoglossa</taxon>
        <taxon>Placobranchoidea</taxon>
        <taxon>Plakobranchidae</taxon>
        <taxon>Plakobranchus</taxon>
    </lineage>
</organism>
<protein>
    <submittedName>
        <fullName evidence="1">Uncharacterized protein</fullName>
    </submittedName>
</protein>
<sequence length="157" mass="16950">MEELYPDENIKKLTRKGIASLALTILCTISVPSVSHAVEIHAVSFQLPSPPFLSGNLESNTILAEAERVQEGKISSPHSYVRYKGMSDEEIYAVTSSGTVVNVAPCRPVVIADLTPRSCKEIYAVTSSGTVVNVAPCRPVVIADLTPRSCSENSFRE</sequence>
<proteinExistence type="predicted"/>
<dbReference type="Proteomes" id="UP000735302">
    <property type="component" value="Unassembled WGS sequence"/>
</dbReference>
<accession>A0AAV4BAU1</accession>
<dbReference type="EMBL" id="BLXT01004656">
    <property type="protein sequence ID" value="GFO16278.1"/>
    <property type="molecule type" value="Genomic_DNA"/>
</dbReference>
<name>A0AAV4BAU1_9GAST</name>
<comment type="caution">
    <text evidence="1">The sequence shown here is derived from an EMBL/GenBank/DDBJ whole genome shotgun (WGS) entry which is preliminary data.</text>
</comment>